<reference evidence="1 2" key="1">
    <citation type="submission" date="2020-07" db="EMBL/GenBank/DDBJ databases">
        <title>Streptomyces isolated from Indian soil.</title>
        <authorList>
            <person name="Mandal S."/>
            <person name="Maiti P.K."/>
        </authorList>
    </citation>
    <scope>NUCLEOTIDE SEQUENCE [LARGE SCALE GENOMIC DNA]</scope>
    <source>
        <strain evidence="1 2">PSKA54</strain>
    </source>
</reference>
<sequence>MGLPAGKPIMILVADKDGRVGYKVWRAVQDDRFDSYTGPTTYWHVEIRSKRHAQRVAAEEGFNLRSEGEIWDRLPEED</sequence>
<name>A0A7W2HKC1_9ACTN</name>
<dbReference type="EMBL" id="JACEQY010000072">
    <property type="protein sequence ID" value="MBA4866729.1"/>
    <property type="molecule type" value="Genomic_DNA"/>
</dbReference>
<evidence type="ECO:0000313" key="1">
    <source>
        <dbReference type="EMBL" id="MBA4866729.1"/>
    </source>
</evidence>
<dbReference type="Proteomes" id="UP000586976">
    <property type="component" value="Unassembled WGS sequence"/>
</dbReference>
<organism evidence="1 2">
    <name type="scientific">Streptomyces himalayensis subsp. aureolus</name>
    <dbReference type="NCBI Taxonomy" id="2758039"/>
    <lineage>
        <taxon>Bacteria</taxon>
        <taxon>Bacillati</taxon>
        <taxon>Actinomycetota</taxon>
        <taxon>Actinomycetes</taxon>
        <taxon>Kitasatosporales</taxon>
        <taxon>Streptomycetaceae</taxon>
        <taxon>Streptomyces</taxon>
        <taxon>Streptomyces himalayensis</taxon>
    </lineage>
</organism>
<protein>
    <submittedName>
        <fullName evidence="1">Uncharacterized protein</fullName>
    </submittedName>
</protein>
<keyword evidence="2" id="KW-1185">Reference proteome</keyword>
<dbReference type="AlphaFoldDB" id="A0A7W2HKC1"/>
<gene>
    <name evidence="1" type="ORF">H1V43_36625</name>
</gene>
<comment type="caution">
    <text evidence="1">The sequence shown here is derived from an EMBL/GenBank/DDBJ whole genome shotgun (WGS) entry which is preliminary data.</text>
</comment>
<accession>A0A7W2HKC1</accession>
<proteinExistence type="predicted"/>
<dbReference type="RefSeq" id="WP_181868094.1">
    <property type="nucleotide sequence ID" value="NZ_JACEQY010000072.1"/>
</dbReference>
<evidence type="ECO:0000313" key="2">
    <source>
        <dbReference type="Proteomes" id="UP000586976"/>
    </source>
</evidence>